<dbReference type="Gramene" id="rna-AYBTSS11_LOCUS792">
    <property type="protein sequence ID" value="CAJ1806987.1"/>
    <property type="gene ID" value="gene-AYBTSS11_LOCUS792"/>
</dbReference>
<sequence>MKVVRNLFIELSENLDKFSTLLFTLITATNTMFIEQQKEMMLLVLTIVLYSFLVIIGTILQMHNRSLLPIIICGMFLVGGAASFLALNIISLSVAIVTLVLWVGILTLVVYMYVVPQRSSCLSLPL</sequence>
<evidence type="ECO:0000256" key="1">
    <source>
        <dbReference type="SAM" id="Phobius"/>
    </source>
</evidence>
<dbReference type="EMBL" id="OY731398">
    <property type="protein sequence ID" value="CAJ1806987.1"/>
    <property type="molecule type" value="Genomic_DNA"/>
</dbReference>
<feature type="transmembrane region" description="Helical" evidence="1">
    <location>
        <begin position="94"/>
        <end position="114"/>
    </location>
</feature>
<evidence type="ECO:0000313" key="2">
    <source>
        <dbReference type="EMBL" id="CAJ1806987.1"/>
    </source>
</evidence>
<keyword evidence="1" id="KW-0812">Transmembrane</keyword>
<keyword evidence="3" id="KW-1185">Reference proteome</keyword>
<keyword evidence="1" id="KW-1133">Transmembrane helix</keyword>
<accession>A0AA86RTH0</accession>
<proteinExistence type="predicted"/>
<feature type="transmembrane region" description="Helical" evidence="1">
    <location>
        <begin position="41"/>
        <end position="60"/>
    </location>
</feature>
<dbReference type="AlphaFoldDB" id="A0AA86RTH0"/>
<evidence type="ECO:0000313" key="3">
    <source>
        <dbReference type="Proteomes" id="UP001189624"/>
    </source>
</evidence>
<protein>
    <submittedName>
        <fullName evidence="2">Uncharacterized protein</fullName>
    </submittedName>
</protein>
<name>A0AA86RTH0_9FABA</name>
<organism evidence="2 3">
    <name type="scientific">Sphenostylis stenocarpa</name>
    <dbReference type="NCBI Taxonomy" id="92480"/>
    <lineage>
        <taxon>Eukaryota</taxon>
        <taxon>Viridiplantae</taxon>
        <taxon>Streptophyta</taxon>
        <taxon>Embryophyta</taxon>
        <taxon>Tracheophyta</taxon>
        <taxon>Spermatophyta</taxon>
        <taxon>Magnoliopsida</taxon>
        <taxon>eudicotyledons</taxon>
        <taxon>Gunneridae</taxon>
        <taxon>Pentapetalae</taxon>
        <taxon>rosids</taxon>
        <taxon>fabids</taxon>
        <taxon>Fabales</taxon>
        <taxon>Fabaceae</taxon>
        <taxon>Papilionoideae</taxon>
        <taxon>50 kb inversion clade</taxon>
        <taxon>NPAAA clade</taxon>
        <taxon>indigoferoid/millettioid clade</taxon>
        <taxon>Phaseoleae</taxon>
        <taxon>Sphenostylis</taxon>
    </lineage>
</organism>
<dbReference type="Proteomes" id="UP001189624">
    <property type="component" value="Chromosome 1"/>
</dbReference>
<gene>
    <name evidence="2" type="ORF">AYBTSS11_LOCUS792</name>
</gene>
<feature type="transmembrane region" description="Helical" evidence="1">
    <location>
        <begin position="66"/>
        <end position="87"/>
    </location>
</feature>
<keyword evidence="1" id="KW-0472">Membrane</keyword>
<reference evidence="2" key="1">
    <citation type="submission" date="2023-10" db="EMBL/GenBank/DDBJ databases">
        <authorList>
            <person name="Domelevo Entfellner J.-B."/>
        </authorList>
    </citation>
    <scope>NUCLEOTIDE SEQUENCE</scope>
</reference>